<accession>A0A7X2LPS1</accession>
<reference evidence="1 2" key="1">
    <citation type="submission" date="2019-11" db="EMBL/GenBank/DDBJ databases">
        <title>Novel species isolated from a subtropical stream in China.</title>
        <authorList>
            <person name="Lu H."/>
        </authorList>
    </citation>
    <scope>NUCLEOTIDE SEQUENCE [LARGE SCALE GENOMIC DNA]</scope>
    <source>
        <strain evidence="1 2">FT92W</strain>
    </source>
</reference>
<evidence type="ECO:0000313" key="1">
    <source>
        <dbReference type="EMBL" id="MRV70590.1"/>
    </source>
</evidence>
<name>A0A7X2LPS1_9BURK</name>
<sequence>MTFVAVLYADYHPLIVADSLVSRRDNTAPGIPTPLLNDPDARPGQGYRPVGLGRKFWLLPDRSLFLYSGTIGSAQKLFDHLRSCVTASQCYDNATHLHAREFRETHTQCDFSFLVITSATGEIELFADGTVHQGDIPGYGYVLAIGTGASHGLDILRRYPGISTGSINALLGNALNAAAILTQDYKDDWGTGSMMSAASCGGYFEVVPPTLYEKGFEHLYRGTAQIFLTSDSLGTMVSRFVAANQGDEETVIVVGGNLDMPLTPQHFPLMAQAYASTTFAPTEMILLMTPPSTASYRLHTLRSWSYLQTSCRIAVSANTRSGHIAFHSEMGTLSQPSLKMTVLTLSITLPVRGSVPADYISR</sequence>
<dbReference type="RefSeq" id="WP_154371054.1">
    <property type="nucleotide sequence ID" value="NZ_WKJJ01000001.1"/>
</dbReference>
<dbReference type="Proteomes" id="UP000446768">
    <property type="component" value="Unassembled WGS sequence"/>
</dbReference>
<proteinExistence type="predicted"/>
<organism evidence="1 2">
    <name type="scientific">Pseudoduganella rivuli</name>
    <dbReference type="NCBI Taxonomy" id="2666085"/>
    <lineage>
        <taxon>Bacteria</taxon>
        <taxon>Pseudomonadati</taxon>
        <taxon>Pseudomonadota</taxon>
        <taxon>Betaproteobacteria</taxon>
        <taxon>Burkholderiales</taxon>
        <taxon>Oxalobacteraceae</taxon>
        <taxon>Telluria group</taxon>
        <taxon>Pseudoduganella</taxon>
    </lineage>
</organism>
<comment type="caution">
    <text evidence="1">The sequence shown here is derived from an EMBL/GenBank/DDBJ whole genome shotgun (WGS) entry which is preliminary data.</text>
</comment>
<dbReference type="EMBL" id="WKJJ01000001">
    <property type="protein sequence ID" value="MRV70590.1"/>
    <property type="molecule type" value="Genomic_DNA"/>
</dbReference>
<evidence type="ECO:0000313" key="2">
    <source>
        <dbReference type="Proteomes" id="UP000446768"/>
    </source>
</evidence>
<dbReference type="AlphaFoldDB" id="A0A7X2LPS1"/>
<protein>
    <submittedName>
        <fullName evidence="1">Uncharacterized protein</fullName>
    </submittedName>
</protein>
<keyword evidence="2" id="KW-1185">Reference proteome</keyword>
<gene>
    <name evidence="1" type="ORF">GJ700_02505</name>
</gene>